<evidence type="ECO:0000256" key="1">
    <source>
        <dbReference type="ARBA" id="ARBA00022837"/>
    </source>
</evidence>
<dbReference type="Gene3D" id="3.30.40.10">
    <property type="entry name" value="Zinc/RING finger domain, C3HC4 (zinc finger)"/>
    <property type="match status" value="1"/>
</dbReference>
<dbReference type="PROSITE" id="PS00018">
    <property type="entry name" value="EF_HAND_1"/>
    <property type="match status" value="1"/>
</dbReference>
<dbReference type="InterPro" id="IPR002048">
    <property type="entry name" value="EF_hand_dom"/>
</dbReference>
<dbReference type="InterPro" id="IPR011011">
    <property type="entry name" value="Znf_FYVE_PHD"/>
</dbReference>
<dbReference type="SUPFAM" id="SSF57903">
    <property type="entry name" value="FYVE/PHD zinc finger"/>
    <property type="match status" value="1"/>
</dbReference>
<dbReference type="SUPFAM" id="SSF47473">
    <property type="entry name" value="EF-hand"/>
    <property type="match status" value="1"/>
</dbReference>
<dbReference type="GO" id="GO:0005509">
    <property type="term" value="F:calcium ion binding"/>
    <property type="evidence" value="ECO:0007669"/>
    <property type="project" value="InterPro"/>
</dbReference>
<dbReference type="AlphaFoldDB" id="A0A8W8JIH6"/>
<dbReference type="Pfam" id="PF16744">
    <property type="entry name" value="zf-RING_15"/>
    <property type="match status" value="1"/>
</dbReference>
<dbReference type="Gene3D" id="1.10.238.10">
    <property type="entry name" value="EF-hand"/>
    <property type="match status" value="1"/>
</dbReference>
<evidence type="ECO:0000313" key="3">
    <source>
        <dbReference type="EnsemblMetazoa" id="G1959.1:cds"/>
    </source>
</evidence>
<protein>
    <recommendedName>
        <fullName evidence="2">EF-hand domain-containing protein</fullName>
    </recommendedName>
</protein>
<dbReference type="InterPro" id="IPR031946">
    <property type="entry name" value="KIAA1045_Zf_RING"/>
</dbReference>
<dbReference type="InterPro" id="IPR018247">
    <property type="entry name" value="EF_Hand_1_Ca_BS"/>
</dbReference>
<feature type="domain" description="EF-hand" evidence="2">
    <location>
        <begin position="201"/>
        <end position="236"/>
    </location>
</feature>
<dbReference type="OMA" id="CSECESI"/>
<accession>A0A8W8JIH6</accession>
<evidence type="ECO:0000259" key="2">
    <source>
        <dbReference type="PROSITE" id="PS50222"/>
    </source>
</evidence>
<evidence type="ECO:0000313" key="4">
    <source>
        <dbReference type="Proteomes" id="UP000005408"/>
    </source>
</evidence>
<dbReference type="Proteomes" id="UP000005408">
    <property type="component" value="Unassembled WGS sequence"/>
</dbReference>
<dbReference type="InterPro" id="IPR011992">
    <property type="entry name" value="EF-hand-dom_pair"/>
</dbReference>
<keyword evidence="4" id="KW-1185">Reference proteome</keyword>
<dbReference type="EnsemblMetazoa" id="G1959.1">
    <property type="protein sequence ID" value="G1959.1:cds"/>
    <property type="gene ID" value="G1959"/>
</dbReference>
<sequence>MESSHTKWSSASSSILFIGSLVQHCRKNLEVLQTRRQSNHELKDFIKDMKEQTREISTELEKEGPGDHRWLIRRGSETRLTPCSIPKAKKVSDDVYCEVCQCRFRKADRQYPCRICEGVFHRDCVLGITDVHPSHASTIERASSKIGWSCPACDDLSLLLSEDELNQIIQTFDEEIHPKGDQISFEEFLAFKSVHGDTTEEDVERLRLEFRLVDTDANGRIDWWEFLTYQAKMKLFSRNQDELVNLLTAKEIEAAESAFSHLKLNTSGRVSPGESKRVLSEWYRLLDSHGEQREMLDHYASLAATRIMALDNTPPGSISWNDFLKGQAKYIIGARPNIIKI</sequence>
<dbReference type="InterPro" id="IPR013083">
    <property type="entry name" value="Znf_RING/FYVE/PHD"/>
</dbReference>
<dbReference type="OrthoDB" id="9978298at2759"/>
<organism evidence="3 4">
    <name type="scientific">Magallana gigas</name>
    <name type="common">Pacific oyster</name>
    <name type="synonym">Crassostrea gigas</name>
    <dbReference type="NCBI Taxonomy" id="29159"/>
    <lineage>
        <taxon>Eukaryota</taxon>
        <taxon>Metazoa</taxon>
        <taxon>Spiralia</taxon>
        <taxon>Lophotrochozoa</taxon>
        <taxon>Mollusca</taxon>
        <taxon>Bivalvia</taxon>
        <taxon>Autobranchia</taxon>
        <taxon>Pteriomorphia</taxon>
        <taxon>Ostreida</taxon>
        <taxon>Ostreoidea</taxon>
        <taxon>Ostreidae</taxon>
        <taxon>Magallana</taxon>
    </lineage>
</organism>
<proteinExistence type="predicted"/>
<dbReference type="PROSITE" id="PS50222">
    <property type="entry name" value="EF_HAND_2"/>
    <property type="match status" value="1"/>
</dbReference>
<keyword evidence="1" id="KW-0106">Calcium</keyword>
<name>A0A8W8JIH6_MAGGI</name>
<reference evidence="3" key="1">
    <citation type="submission" date="2022-08" db="UniProtKB">
        <authorList>
            <consortium name="EnsemblMetazoa"/>
        </authorList>
    </citation>
    <scope>IDENTIFICATION</scope>
    <source>
        <strain evidence="3">05x7-T-G4-1.051#20</strain>
    </source>
</reference>